<keyword evidence="7 10" id="KW-1133">Transmembrane helix</keyword>
<dbReference type="InterPro" id="IPR039055">
    <property type="entry name" value="MCU_fam"/>
</dbReference>
<dbReference type="InterPro" id="IPR006769">
    <property type="entry name" value="MCU_C"/>
</dbReference>
<keyword evidence="4" id="KW-0109">Calcium transport</keyword>
<keyword evidence="3" id="KW-0813">Transport</keyword>
<comment type="subcellular location">
    <subcellularLocation>
        <location evidence="1">Membrane</location>
        <topology evidence="1">Multi-pass membrane protein</topology>
    </subcellularLocation>
</comment>
<evidence type="ECO:0000259" key="11">
    <source>
        <dbReference type="Pfam" id="PF04678"/>
    </source>
</evidence>
<dbReference type="GO" id="GO:0051560">
    <property type="term" value="P:mitochondrial calcium ion homeostasis"/>
    <property type="evidence" value="ECO:0007669"/>
    <property type="project" value="InterPro"/>
</dbReference>
<evidence type="ECO:0000256" key="8">
    <source>
        <dbReference type="ARBA" id="ARBA00023065"/>
    </source>
</evidence>
<accession>A0A0C9S4B4</accession>
<feature type="domain" description="Calcium uniporter protein C-terminal" evidence="11">
    <location>
        <begin position="143"/>
        <end position="303"/>
    </location>
</feature>
<organism evidence="12">
    <name type="scientific">Wollemia nobilis</name>
    <dbReference type="NCBI Taxonomy" id="56998"/>
    <lineage>
        <taxon>Eukaryota</taxon>
        <taxon>Viridiplantae</taxon>
        <taxon>Streptophyta</taxon>
        <taxon>Embryophyta</taxon>
        <taxon>Tracheophyta</taxon>
        <taxon>Spermatophyta</taxon>
        <taxon>Pinopsida</taxon>
        <taxon>Pinidae</taxon>
        <taxon>Conifers II</taxon>
        <taxon>Araucariales</taxon>
        <taxon>Araucariaceae</taxon>
        <taxon>Wollemia</taxon>
    </lineage>
</organism>
<feature type="transmembrane region" description="Helical" evidence="10">
    <location>
        <begin position="245"/>
        <end position="265"/>
    </location>
</feature>
<dbReference type="GO" id="GO:0005262">
    <property type="term" value="F:calcium channel activity"/>
    <property type="evidence" value="ECO:0007669"/>
    <property type="project" value="TreeGrafter"/>
</dbReference>
<keyword evidence="5 10" id="KW-0812">Transmembrane</keyword>
<comment type="similarity">
    <text evidence="2">Belongs to the MCU (TC 1.A.77) family.</text>
</comment>
<evidence type="ECO:0000256" key="2">
    <source>
        <dbReference type="ARBA" id="ARBA00005653"/>
    </source>
</evidence>
<evidence type="ECO:0000256" key="10">
    <source>
        <dbReference type="SAM" id="Phobius"/>
    </source>
</evidence>
<evidence type="ECO:0000256" key="9">
    <source>
        <dbReference type="ARBA" id="ARBA00023136"/>
    </source>
</evidence>
<evidence type="ECO:0000256" key="4">
    <source>
        <dbReference type="ARBA" id="ARBA00022568"/>
    </source>
</evidence>
<dbReference type="GO" id="GO:0036444">
    <property type="term" value="P:calcium import into the mitochondrion"/>
    <property type="evidence" value="ECO:0007669"/>
    <property type="project" value="TreeGrafter"/>
</dbReference>
<evidence type="ECO:0000256" key="5">
    <source>
        <dbReference type="ARBA" id="ARBA00022692"/>
    </source>
</evidence>
<evidence type="ECO:0000313" key="12">
    <source>
        <dbReference type="EMBL" id="JAG85633.1"/>
    </source>
</evidence>
<evidence type="ECO:0000256" key="1">
    <source>
        <dbReference type="ARBA" id="ARBA00004141"/>
    </source>
</evidence>
<evidence type="ECO:0000256" key="7">
    <source>
        <dbReference type="ARBA" id="ARBA00022989"/>
    </source>
</evidence>
<keyword evidence="6" id="KW-0106">Calcium</keyword>
<dbReference type="GO" id="GO:1990246">
    <property type="term" value="C:uniplex complex"/>
    <property type="evidence" value="ECO:0007669"/>
    <property type="project" value="TreeGrafter"/>
</dbReference>
<dbReference type="PANTHER" id="PTHR13462:SF31">
    <property type="entry name" value="CALCIUM UNIPORTER PROTEIN 1, MITOCHONDRIAL"/>
    <property type="match status" value="1"/>
</dbReference>
<keyword evidence="8" id="KW-0406">Ion transport</keyword>
<dbReference type="EMBL" id="GCHU01025239">
    <property type="protein sequence ID" value="JAG85633.1"/>
    <property type="molecule type" value="Transcribed_RNA"/>
</dbReference>
<dbReference type="PANTHER" id="PTHR13462">
    <property type="entry name" value="CALCIUM UNIPORTER PROTEIN, MITOCHONDRIAL"/>
    <property type="match status" value="1"/>
</dbReference>
<proteinExistence type="inferred from homology"/>
<name>A0A0C9S4B4_9CONI</name>
<sequence length="317" mass="37088">MMLRHSEFMARRLIHQMWLNPSIHNPPNFRRAVPNLGSSPCSLMRRRELVGVSQAHVRSSIPHADGLLEQLFTNLKANNKKNERLEQMRPPETQKINVEDARRFLRLFRLECFKARLQHVAEDCIRYEDLLRLCVDSVEHCSEEEAVTFARLLDESGHILISCRAVYLRPHKVVRALEEVMPLSIASKAADPSSEELAILEREKAEIDEEAEKRAKVELRSGLGFVALQTAVLMRLTFWELSWDVMEPVCFFLTSVYFMAGYAFFIRTSTNPTFEGFFKARIRAKQRQLMKKRNFDATRFRELQTSRSTYFNFHNEF</sequence>
<dbReference type="Pfam" id="PF04678">
    <property type="entry name" value="MCU"/>
    <property type="match status" value="1"/>
</dbReference>
<reference evidence="12" key="1">
    <citation type="submission" date="2015-02" db="EMBL/GenBank/DDBJ databases">
        <title>A transcriptome of Wollemia nobilis - a relic of Gondwana.</title>
        <authorList>
            <person name="Chia J.Y."/>
            <person name="Leong Y.S."/>
            <person name="Abdul Karim S."/>
            <person name="Wan Azmi N."/>
            <person name="Hercus R."/>
            <person name="Croft L."/>
        </authorList>
    </citation>
    <scope>NUCLEOTIDE SEQUENCE</scope>
    <source>
        <strain evidence="12">MaeBrown</strain>
        <tissue evidence="12">Leaf</tissue>
    </source>
</reference>
<protein>
    <submittedName>
        <fullName evidence="12">TSA: Wollemia nobilis Ref_Wollemi_Transcript_25430_1131 transcribed RNA sequence</fullName>
    </submittedName>
</protein>
<dbReference type="AlphaFoldDB" id="A0A0C9S4B4"/>
<dbReference type="GO" id="GO:0015292">
    <property type="term" value="F:uniporter activity"/>
    <property type="evidence" value="ECO:0007669"/>
    <property type="project" value="TreeGrafter"/>
</dbReference>
<evidence type="ECO:0000256" key="3">
    <source>
        <dbReference type="ARBA" id="ARBA00022448"/>
    </source>
</evidence>
<evidence type="ECO:0000256" key="6">
    <source>
        <dbReference type="ARBA" id="ARBA00022837"/>
    </source>
</evidence>
<keyword evidence="9 10" id="KW-0472">Membrane</keyword>